<organism evidence="3 4">
    <name type="scientific">Roseateles toxinivorans</name>
    <dbReference type="NCBI Taxonomy" id="270368"/>
    <lineage>
        <taxon>Bacteria</taxon>
        <taxon>Pseudomonadati</taxon>
        <taxon>Pseudomonadota</taxon>
        <taxon>Betaproteobacteria</taxon>
        <taxon>Burkholderiales</taxon>
        <taxon>Sphaerotilaceae</taxon>
        <taxon>Roseateles</taxon>
    </lineage>
</organism>
<dbReference type="InterPro" id="IPR029045">
    <property type="entry name" value="ClpP/crotonase-like_dom_sf"/>
</dbReference>
<name>A0A4R6QTL5_9BURK</name>
<dbReference type="Pfam" id="PF00378">
    <property type="entry name" value="ECH_1"/>
    <property type="match status" value="1"/>
</dbReference>
<dbReference type="InterPro" id="IPR014748">
    <property type="entry name" value="Enoyl-CoA_hydra_C"/>
</dbReference>
<dbReference type="SUPFAM" id="SSF52096">
    <property type="entry name" value="ClpP/crotonase"/>
    <property type="match status" value="1"/>
</dbReference>
<dbReference type="EMBL" id="SNXS01000001">
    <property type="protein sequence ID" value="TDP74576.1"/>
    <property type="molecule type" value="Genomic_DNA"/>
</dbReference>
<dbReference type="Gene3D" id="3.90.226.10">
    <property type="entry name" value="2-enoyl-CoA Hydratase, Chain A, domain 1"/>
    <property type="match status" value="1"/>
</dbReference>
<dbReference type="InParanoid" id="A0A4R6QTL5"/>
<comment type="similarity">
    <text evidence="1 2">Belongs to the enoyl-CoA hydratase/isomerase family.</text>
</comment>
<dbReference type="AlphaFoldDB" id="A0A4R6QTL5"/>
<gene>
    <name evidence="3" type="ORF">DES47_101639</name>
</gene>
<evidence type="ECO:0000256" key="2">
    <source>
        <dbReference type="RuleBase" id="RU003707"/>
    </source>
</evidence>
<dbReference type="NCBIfam" id="NF005700">
    <property type="entry name" value="PRK07511.1"/>
    <property type="match status" value="1"/>
</dbReference>
<dbReference type="Proteomes" id="UP000295361">
    <property type="component" value="Unassembled WGS sequence"/>
</dbReference>
<reference evidence="3 4" key="1">
    <citation type="submission" date="2019-03" db="EMBL/GenBank/DDBJ databases">
        <title>Genomic Encyclopedia of Type Strains, Phase IV (KMG-IV): sequencing the most valuable type-strain genomes for metagenomic binning, comparative biology and taxonomic classification.</title>
        <authorList>
            <person name="Goeker M."/>
        </authorList>
    </citation>
    <scope>NUCLEOTIDE SEQUENCE [LARGE SCALE GENOMIC DNA]</scope>
    <source>
        <strain evidence="3 4">DSM 16998</strain>
    </source>
</reference>
<dbReference type="PANTHER" id="PTHR43459">
    <property type="entry name" value="ENOYL-COA HYDRATASE"/>
    <property type="match status" value="1"/>
</dbReference>
<evidence type="ECO:0000256" key="1">
    <source>
        <dbReference type="ARBA" id="ARBA00005254"/>
    </source>
</evidence>
<proteinExistence type="inferred from homology"/>
<sequence length="246" mass="26289">MLLTLSDPATRNTLSPQIYAAFVEALNYADAEDQVRCVVLTGDGGHFCSGGNLQRLVGNRAAGPQVQTESIERFHELVEALRAFPKPVIAAVEGAAAGAGFSLALTCDLLVAAKDARFVLSYGRVGLSPDGGAVSHLMQALPRSQVMQLMLLAEPIGAEQLHRQGVVNYLAEPGQALTQALELAERLGQMAPNAMASAKDLVHKAQAGALRQHLALERDHFVNNLFHDNGGEGIEAFFGRRPPQFK</sequence>
<keyword evidence="4" id="KW-1185">Reference proteome</keyword>
<accession>A0A4R6QTL5</accession>
<dbReference type="Gene3D" id="1.10.12.10">
    <property type="entry name" value="Lyase 2-enoyl-coa Hydratase, Chain A, domain 2"/>
    <property type="match status" value="1"/>
</dbReference>
<protein>
    <submittedName>
        <fullName evidence="3">Enoyl-CoA hydratase/carnithine racemase</fullName>
    </submittedName>
</protein>
<dbReference type="CDD" id="cd06558">
    <property type="entry name" value="crotonase-like"/>
    <property type="match status" value="1"/>
</dbReference>
<dbReference type="PANTHER" id="PTHR43459:SF1">
    <property type="entry name" value="EG:BACN32G11.4 PROTEIN"/>
    <property type="match status" value="1"/>
</dbReference>
<comment type="caution">
    <text evidence="3">The sequence shown here is derived from an EMBL/GenBank/DDBJ whole genome shotgun (WGS) entry which is preliminary data.</text>
</comment>
<dbReference type="InterPro" id="IPR018376">
    <property type="entry name" value="Enoyl-CoA_hyd/isom_CS"/>
</dbReference>
<dbReference type="InterPro" id="IPR001753">
    <property type="entry name" value="Enoyl-CoA_hydra/iso"/>
</dbReference>
<dbReference type="PROSITE" id="PS00166">
    <property type="entry name" value="ENOYL_COA_HYDRATASE"/>
    <property type="match status" value="1"/>
</dbReference>
<dbReference type="GO" id="GO:0003824">
    <property type="term" value="F:catalytic activity"/>
    <property type="evidence" value="ECO:0007669"/>
    <property type="project" value="InterPro"/>
</dbReference>
<dbReference type="NCBIfam" id="NF046063">
    <property type="entry name" value="oxepin_alt"/>
    <property type="match status" value="1"/>
</dbReference>
<evidence type="ECO:0000313" key="3">
    <source>
        <dbReference type="EMBL" id="TDP74576.1"/>
    </source>
</evidence>
<evidence type="ECO:0000313" key="4">
    <source>
        <dbReference type="Proteomes" id="UP000295361"/>
    </source>
</evidence>